<proteinExistence type="predicted"/>
<dbReference type="EMBL" id="JAACJP010000035">
    <property type="protein sequence ID" value="KAF5374652.1"/>
    <property type="molecule type" value="Genomic_DNA"/>
</dbReference>
<protein>
    <submittedName>
        <fullName evidence="1">Uncharacterized protein</fullName>
    </submittedName>
</protein>
<accession>A0A8H5H0X0</accession>
<dbReference type="Proteomes" id="UP000565441">
    <property type="component" value="Unassembled WGS sequence"/>
</dbReference>
<keyword evidence="2" id="KW-1185">Reference proteome</keyword>
<dbReference type="AlphaFoldDB" id="A0A8H5H0X0"/>
<reference evidence="1 2" key="1">
    <citation type="journal article" date="2020" name="ISME J.">
        <title>Uncovering the hidden diversity of litter-decomposition mechanisms in mushroom-forming fungi.</title>
        <authorList>
            <person name="Floudas D."/>
            <person name="Bentzer J."/>
            <person name="Ahren D."/>
            <person name="Johansson T."/>
            <person name="Persson P."/>
            <person name="Tunlid A."/>
        </authorList>
    </citation>
    <scope>NUCLEOTIDE SEQUENCE [LARGE SCALE GENOMIC DNA]</scope>
    <source>
        <strain evidence="1 2">CBS 661.87</strain>
    </source>
</reference>
<evidence type="ECO:0000313" key="1">
    <source>
        <dbReference type="EMBL" id="KAF5374652.1"/>
    </source>
</evidence>
<evidence type="ECO:0000313" key="2">
    <source>
        <dbReference type="Proteomes" id="UP000565441"/>
    </source>
</evidence>
<sequence>MIDSLRDYKEIARLHTDTDPRIGRRFLESTNKSVFKGREQDIGHTSDVEKSTAGQDIADLLVLVHVSAKTTNAQNPPTAAVI</sequence>
<name>A0A8H5H0X0_9AGAR</name>
<gene>
    <name evidence="1" type="ORF">D9615_009004</name>
</gene>
<comment type="caution">
    <text evidence="1">The sequence shown here is derived from an EMBL/GenBank/DDBJ whole genome shotgun (WGS) entry which is preliminary data.</text>
</comment>
<organism evidence="1 2">
    <name type="scientific">Tricholomella constricta</name>
    <dbReference type="NCBI Taxonomy" id="117010"/>
    <lineage>
        <taxon>Eukaryota</taxon>
        <taxon>Fungi</taxon>
        <taxon>Dikarya</taxon>
        <taxon>Basidiomycota</taxon>
        <taxon>Agaricomycotina</taxon>
        <taxon>Agaricomycetes</taxon>
        <taxon>Agaricomycetidae</taxon>
        <taxon>Agaricales</taxon>
        <taxon>Tricholomatineae</taxon>
        <taxon>Lyophyllaceae</taxon>
        <taxon>Tricholomella</taxon>
    </lineage>
</organism>